<name>A0A3G8JPW7_9ACTN</name>
<dbReference type="EMBL" id="CP033972">
    <property type="protein sequence ID" value="AZG46529.1"/>
    <property type="molecule type" value="Genomic_DNA"/>
</dbReference>
<evidence type="ECO:0000259" key="1">
    <source>
        <dbReference type="Pfam" id="PF04480"/>
    </source>
</evidence>
<dbReference type="Pfam" id="PF04480">
    <property type="entry name" value="DUF559"/>
    <property type="match status" value="1"/>
</dbReference>
<proteinExistence type="predicted"/>
<organism evidence="3 4">
    <name type="scientific">Gordonia insulae</name>
    <dbReference type="NCBI Taxonomy" id="2420509"/>
    <lineage>
        <taxon>Bacteria</taxon>
        <taxon>Bacillati</taxon>
        <taxon>Actinomycetota</taxon>
        <taxon>Actinomycetes</taxon>
        <taxon>Mycobacteriales</taxon>
        <taxon>Gordoniaceae</taxon>
        <taxon>Gordonia</taxon>
    </lineage>
</organism>
<gene>
    <name evidence="3" type="ORF">D7316_03130</name>
</gene>
<dbReference type="SUPFAM" id="SSF52980">
    <property type="entry name" value="Restriction endonuclease-like"/>
    <property type="match status" value="1"/>
</dbReference>
<evidence type="ECO:0000259" key="2">
    <source>
        <dbReference type="Pfam" id="PF13338"/>
    </source>
</evidence>
<protein>
    <submittedName>
        <fullName evidence="3">Uncharacterized protein</fullName>
    </submittedName>
</protein>
<feature type="domain" description="AbiEi antitoxin N-terminal" evidence="2">
    <location>
        <begin position="6"/>
        <end position="42"/>
    </location>
</feature>
<evidence type="ECO:0000313" key="3">
    <source>
        <dbReference type="EMBL" id="AZG46529.1"/>
    </source>
</evidence>
<dbReference type="InterPro" id="IPR025159">
    <property type="entry name" value="AbiEi_N"/>
</dbReference>
<keyword evidence="4" id="KW-1185">Reference proteome</keyword>
<accession>A0A3G8JPW7</accession>
<dbReference type="Proteomes" id="UP000271469">
    <property type="component" value="Chromosome"/>
</dbReference>
<reference evidence="3 4" key="1">
    <citation type="submission" date="2018-11" db="EMBL/GenBank/DDBJ databases">
        <title>Gordonia insulae sp. nov., isolated from an island soil.</title>
        <authorList>
            <person name="Kim Y.S."/>
            <person name="Kim S.B."/>
        </authorList>
    </citation>
    <scope>NUCLEOTIDE SEQUENCE [LARGE SCALE GENOMIC DNA]</scope>
    <source>
        <strain evidence="3 4">MMS17-SY073</strain>
    </source>
</reference>
<dbReference type="AlphaFoldDB" id="A0A3G8JPW7"/>
<dbReference type="InterPro" id="IPR007569">
    <property type="entry name" value="DUF559"/>
</dbReference>
<sequence>MIEKFGGVVSTRQLLESGQSEEAIRRAVDADVLRRLRHGWYATFDADLEVVSTVEDGCLVTCITALTRHGLWIPEGHEGVHSRVTRYGRRQSHDRCRRHGRPTPAVGAIDDVMTALHYAARCCSAEDFVILCDSAMHHGKLTEEQLRTEFRHSPDSIRRLIERRDKLAGSGTETAVRLRLRAAGETVEVQQHVPGVGHIDLLVGERLAVELDSRDHHTGVTNYESDRRRDRLLVADGYIPLRLTYGQVFRQWEATYADIQRIMRQQIHRRRAC</sequence>
<evidence type="ECO:0000313" key="4">
    <source>
        <dbReference type="Proteomes" id="UP000271469"/>
    </source>
</evidence>
<dbReference type="Pfam" id="PF13338">
    <property type="entry name" value="AbiEi_4"/>
    <property type="match status" value="1"/>
</dbReference>
<dbReference type="Gene3D" id="3.40.960.10">
    <property type="entry name" value="VSR Endonuclease"/>
    <property type="match status" value="1"/>
</dbReference>
<feature type="domain" description="DUF559" evidence="1">
    <location>
        <begin position="204"/>
        <end position="263"/>
    </location>
</feature>
<dbReference type="KEGG" id="gom:D7316_03130"/>
<dbReference type="InterPro" id="IPR011335">
    <property type="entry name" value="Restrct_endonuc-II-like"/>
</dbReference>